<evidence type="ECO:0000313" key="5">
    <source>
        <dbReference type="Proteomes" id="UP000785679"/>
    </source>
</evidence>
<keyword evidence="5" id="KW-1185">Reference proteome</keyword>
<feature type="compositionally biased region" description="Polar residues" evidence="2">
    <location>
        <begin position="1"/>
        <end position="23"/>
    </location>
</feature>
<dbReference type="Pfam" id="PF00076">
    <property type="entry name" value="RRM_1"/>
    <property type="match status" value="1"/>
</dbReference>
<dbReference type="OrthoDB" id="312616at2759"/>
<accession>A0A8J8NIX3</accession>
<dbReference type="InterPro" id="IPR012677">
    <property type="entry name" value="Nucleotide-bd_a/b_plait_sf"/>
</dbReference>
<dbReference type="InterPro" id="IPR000504">
    <property type="entry name" value="RRM_dom"/>
</dbReference>
<evidence type="ECO:0000256" key="1">
    <source>
        <dbReference type="PROSITE-ProRule" id="PRU00176"/>
    </source>
</evidence>
<dbReference type="EMBL" id="RRYP01014325">
    <property type="protein sequence ID" value="TNV76036.1"/>
    <property type="molecule type" value="Genomic_DNA"/>
</dbReference>
<evidence type="ECO:0000259" key="3">
    <source>
        <dbReference type="PROSITE" id="PS50102"/>
    </source>
</evidence>
<protein>
    <recommendedName>
        <fullName evidence="3">RRM domain-containing protein</fullName>
    </recommendedName>
</protein>
<dbReference type="SMART" id="SM00360">
    <property type="entry name" value="RRM"/>
    <property type="match status" value="1"/>
</dbReference>
<dbReference type="SUPFAM" id="SSF54928">
    <property type="entry name" value="RNA-binding domain, RBD"/>
    <property type="match status" value="1"/>
</dbReference>
<feature type="domain" description="RRM" evidence="3">
    <location>
        <begin position="56"/>
        <end position="134"/>
    </location>
</feature>
<dbReference type="Gene3D" id="3.30.70.330">
    <property type="match status" value="1"/>
</dbReference>
<dbReference type="PANTHER" id="PTHR45735">
    <property type="entry name" value="CLEAVAGE STIMULATION FACTOR SUBUNIT 2"/>
    <property type="match status" value="1"/>
</dbReference>
<reference evidence="4" key="1">
    <citation type="submission" date="2019-06" db="EMBL/GenBank/DDBJ databases">
        <authorList>
            <person name="Zheng W."/>
        </authorList>
    </citation>
    <scope>NUCLEOTIDE SEQUENCE</scope>
    <source>
        <strain evidence="4">QDHG01</strain>
    </source>
</reference>
<dbReference type="PANTHER" id="PTHR45735:SF2">
    <property type="entry name" value="CLEAVAGE STIMULATION FACTOR SUBUNIT 2"/>
    <property type="match status" value="1"/>
</dbReference>
<dbReference type="PROSITE" id="PS50102">
    <property type="entry name" value="RRM"/>
    <property type="match status" value="1"/>
</dbReference>
<evidence type="ECO:0000313" key="4">
    <source>
        <dbReference type="EMBL" id="TNV76036.1"/>
    </source>
</evidence>
<dbReference type="AlphaFoldDB" id="A0A8J8NIX3"/>
<dbReference type="GO" id="GO:0005847">
    <property type="term" value="C:mRNA cleavage and polyadenylation specificity factor complex"/>
    <property type="evidence" value="ECO:0007669"/>
    <property type="project" value="TreeGrafter"/>
</dbReference>
<name>A0A8J8NIX3_HALGN</name>
<dbReference type="Proteomes" id="UP000785679">
    <property type="component" value="Unassembled WGS sequence"/>
</dbReference>
<evidence type="ECO:0000256" key="2">
    <source>
        <dbReference type="SAM" id="MobiDB-lite"/>
    </source>
</evidence>
<dbReference type="InterPro" id="IPR035979">
    <property type="entry name" value="RBD_domain_sf"/>
</dbReference>
<comment type="caution">
    <text evidence="4">The sequence shown here is derived from an EMBL/GenBank/DDBJ whole genome shotgun (WGS) entry which is preliminary data.</text>
</comment>
<feature type="region of interest" description="Disordered" evidence="2">
    <location>
        <begin position="1"/>
        <end position="31"/>
    </location>
</feature>
<keyword evidence="1" id="KW-0694">RNA-binding</keyword>
<dbReference type="GO" id="GO:0003729">
    <property type="term" value="F:mRNA binding"/>
    <property type="evidence" value="ECO:0007669"/>
    <property type="project" value="TreeGrafter"/>
</dbReference>
<sequence length="258" mass="28996">MFSNSSTPKHLPQTRLQVPSQSHLHLGHQPVGPLYTSHIQQQGVQSPSTIPPAASSCIFIGNIPYDAPDTVLTQILASVGPFNVFRLKLDKESGQPKGFGFVEYRTEDLASSALRNLNKYELNRRELKVDYASDGKNGVNLRAEDVRGRDQGEIIEETPSKGIVMPSQVSMHQLYWRELRGPYSSEMDTFNRTDLIKCLTNTQEMMLLQAIKDVYEQTVKQEPQAVERLVDVLANDEVALETLSKILDRHLSAQGYKK</sequence>
<gene>
    <name evidence="4" type="ORF">FGO68_gene17202</name>
</gene>
<proteinExistence type="predicted"/>
<organism evidence="4 5">
    <name type="scientific">Halteria grandinella</name>
    <dbReference type="NCBI Taxonomy" id="5974"/>
    <lineage>
        <taxon>Eukaryota</taxon>
        <taxon>Sar</taxon>
        <taxon>Alveolata</taxon>
        <taxon>Ciliophora</taxon>
        <taxon>Intramacronucleata</taxon>
        <taxon>Spirotrichea</taxon>
        <taxon>Stichotrichia</taxon>
        <taxon>Sporadotrichida</taxon>
        <taxon>Halteriidae</taxon>
        <taxon>Halteria</taxon>
    </lineage>
</organism>